<sequence length="464" mass="52530">MCPSDIELDTRHQGHKMIVHCDAHGPKTTIKIRVDRLQVIQSLETEKSKEDKWSIQKMILLLIALGFLIGTAVGIYILVQYFMKPLVYQGSVPLQDHEASSRCNDTDNEVTTAPRRKVSFRINTENFLLEVQVEYRQEWFLTCHERWNEAWGTHVCRHLGYIRLVHHNAVNLSSTKLNHSQEFMQVPLGLTTARENTWRTRRGCPSGRIVALKCSECGSRSKSSRIIGGRDVALGRWPWQVSLYLNNRHVCGGSIVAQQWIITAAHCVQNYRSPQLSSWSVLAGIVTHSTTRPQASSSEVKKIIYHQKYNDRTHDYDIALMKLEKPLIYSDSIRPVCLPQYEQELPVGSECWVAGWGHTHPDNTHMPRGLKEAMVPLISTRKCNSSCIYDGDITPRMLCAGYLDGKADACQGDSGGPLVCQTDYTWRLVGVVSWGTGCAEPNRPGVYTKIGAFLDWIHKSIEED</sequence>
<dbReference type="InterPro" id="IPR033116">
    <property type="entry name" value="TRYPSIN_SER"/>
</dbReference>
<evidence type="ECO:0000256" key="8">
    <source>
        <dbReference type="ARBA" id="ARBA00022989"/>
    </source>
</evidence>
<dbReference type="PANTHER" id="PTHR24252:SF27">
    <property type="entry name" value="TRANSMEMBRANE PROTEASE SERINE 3-LIKE"/>
    <property type="match status" value="1"/>
</dbReference>
<evidence type="ECO:0000259" key="18">
    <source>
        <dbReference type="PROSITE" id="PS50240"/>
    </source>
</evidence>
<keyword evidence="3 16" id="KW-0645">Protease</keyword>
<protein>
    <recommendedName>
        <fullName evidence="13">Transmembrane protease serine 5</fullName>
    </recommendedName>
    <alternativeName>
        <fullName evidence="14">Spinesin</fullName>
    </alternativeName>
</protein>
<keyword evidence="2" id="KW-1003">Cell membrane</keyword>
<dbReference type="Pfam" id="PF00089">
    <property type="entry name" value="Trypsin"/>
    <property type="match status" value="1"/>
</dbReference>
<comment type="caution">
    <text evidence="20">The sequence shown here is derived from an EMBL/GenBank/DDBJ whole genome shotgun (WGS) entry which is preliminary data.</text>
</comment>
<evidence type="ECO:0000256" key="9">
    <source>
        <dbReference type="ARBA" id="ARBA00023136"/>
    </source>
</evidence>
<dbReference type="PROSITE" id="PS00134">
    <property type="entry name" value="TRYPSIN_HIS"/>
    <property type="match status" value="1"/>
</dbReference>
<keyword evidence="11" id="KW-0325">Glycoprotein</keyword>
<gene>
    <name evidence="20" type="ORF">GDO81_014294</name>
</gene>
<dbReference type="InterPro" id="IPR043504">
    <property type="entry name" value="Peptidase_S1_PA_chymotrypsin"/>
</dbReference>
<keyword evidence="4 17" id="KW-0812">Transmembrane</keyword>
<comment type="function">
    <text evidence="12">May play a role in hearing.</text>
</comment>
<dbReference type="Gene3D" id="3.10.250.10">
    <property type="entry name" value="SRCR-like domain"/>
    <property type="match status" value="1"/>
</dbReference>
<evidence type="ECO:0000313" key="21">
    <source>
        <dbReference type="Proteomes" id="UP000824782"/>
    </source>
</evidence>
<dbReference type="SMART" id="SM00020">
    <property type="entry name" value="Tryp_SPc"/>
    <property type="match status" value="1"/>
</dbReference>
<dbReference type="SUPFAM" id="SSF50494">
    <property type="entry name" value="Trypsin-like serine proteases"/>
    <property type="match status" value="1"/>
</dbReference>
<evidence type="ECO:0000256" key="10">
    <source>
        <dbReference type="ARBA" id="ARBA00023157"/>
    </source>
</evidence>
<dbReference type="InterPro" id="IPR001254">
    <property type="entry name" value="Trypsin_dom"/>
</dbReference>
<comment type="subcellular location">
    <subcellularLocation>
        <location evidence="1">Cell membrane</location>
        <topology evidence="1">Single-pass type II membrane protein</topology>
    </subcellularLocation>
</comment>
<dbReference type="FunFam" id="2.40.10.10:FF:000092">
    <property type="entry name" value="Transmembrane protease serine 5"/>
    <property type="match status" value="1"/>
</dbReference>
<evidence type="ECO:0000256" key="4">
    <source>
        <dbReference type="ARBA" id="ARBA00022692"/>
    </source>
</evidence>
<evidence type="ECO:0000313" key="20">
    <source>
        <dbReference type="EMBL" id="KAG8569197.1"/>
    </source>
</evidence>
<evidence type="ECO:0000256" key="11">
    <source>
        <dbReference type="ARBA" id="ARBA00023180"/>
    </source>
</evidence>
<organism evidence="20 21">
    <name type="scientific">Engystomops pustulosus</name>
    <name type="common">Tungara frog</name>
    <name type="synonym">Physalaemus pustulosus</name>
    <dbReference type="NCBI Taxonomy" id="76066"/>
    <lineage>
        <taxon>Eukaryota</taxon>
        <taxon>Metazoa</taxon>
        <taxon>Chordata</taxon>
        <taxon>Craniata</taxon>
        <taxon>Vertebrata</taxon>
        <taxon>Euteleostomi</taxon>
        <taxon>Amphibia</taxon>
        <taxon>Batrachia</taxon>
        <taxon>Anura</taxon>
        <taxon>Neobatrachia</taxon>
        <taxon>Hyloidea</taxon>
        <taxon>Leptodactylidae</taxon>
        <taxon>Leiuperinae</taxon>
        <taxon>Engystomops</taxon>
    </lineage>
</organism>
<dbReference type="PRINTS" id="PR00722">
    <property type="entry name" value="CHYMOTRYPSIN"/>
</dbReference>
<proteinExistence type="predicted"/>
<feature type="transmembrane region" description="Helical" evidence="17">
    <location>
        <begin position="59"/>
        <end position="83"/>
    </location>
</feature>
<keyword evidence="8 17" id="KW-1133">Transmembrane helix</keyword>
<reference evidence="20" key="1">
    <citation type="thesis" date="2020" institute="ProQuest LLC" country="789 East Eisenhower Parkway, Ann Arbor, MI, USA">
        <title>Comparative Genomics and Chromosome Evolution.</title>
        <authorList>
            <person name="Mudd A.B."/>
        </authorList>
    </citation>
    <scope>NUCLEOTIDE SEQUENCE</scope>
    <source>
        <strain evidence="20">237g6f4</strain>
        <tissue evidence="20">Blood</tissue>
    </source>
</reference>
<dbReference type="Pfam" id="PF15494">
    <property type="entry name" value="SRCR_2"/>
    <property type="match status" value="1"/>
</dbReference>
<evidence type="ECO:0000256" key="7">
    <source>
        <dbReference type="ARBA" id="ARBA00022968"/>
    </source>
</evidence>
<evidence type="ECO:0000256" key="13">
    <source>
        <dbReference type="ARBA" id="ARBA00071705"/>
    </source>
</evidence>
<keyword evidence="5 16" id="KW-0378">Hydrolase</keyword>
<dbReference type="PROSITE" id="PS00135">
    <property type="entry name" value="TRYPSIN_SER"/>
    <property type="match status" value="1"/>
</dbReference>
<dbReference type="EMBL" id="WNYA01000006">
    <property type="protein sequence ID" value="KAG8569197.1"/>
    <property type="molecule type" value="Genomic_DNA"/>
</dbReference>
<keyword evidence="6 16" id="KW-0720">Serine protease</keyword>
<dbReference type="GO" id="GO:0005886">
    <property type="term" value="C:plasma membrane"/>
    <property type="evidence" value="ECO:0007669"/>
    <property type="project" value="UniProtKB-SubCell"/>
</dbReference>
<evidence type="ECO:0000259" key="19">
    <source>
        <dbReference type="PROSITE" id="PS50287"/>
    </source>
</evidence>
<keyword evidence="7" id="KW-0735">Signal-anchor</keyword>
<evidence type="ECO:0000256" key="2">
    <source>
        <dbReference type="ARBA" id="ARBA00022475"/>
    </source>
</evidence>
<keyword evidence="9 17" id="KW-0472">Membrane</keyword>
<evidence type="ECO:0000256" key="5">
    <source>
        <dbReference type="ARBA" id="ARBA00022801"/>
    </source>
</evidence>
<keyword evidence="10" id="KW-1015">Disulfide bond</keyword>
<evidence type="ECO:0000256" key="14">
    <source>
        <dbReference type="ARBA" id="ARBA00075021"/>
    </source>
</evidence>
<dbReference type="InterPro" id="IPR009003">
    <property type="entry name" value="Peptidase_S1_PA"/>
</dbReference>
<dbReference type="Proteomes" id="UP000824782">
    <property type="component" value="Unassembled WGS sequence"/>
</dbReference>
<evidence type="ECO:0000256" key="17">
    <source>
        <dbReference type="SAM" id="Phobius"/>
    </source>
</evidence>
<accession>A0AAV7B9T5</accession>
<keyword evidence="21" id="KW-1185">Reference proteome</keyword>
<evidence type="ECO:0000256" key="15">
    <source>
        <dbReference type="PROSITE-ProRule" id="PRU00196"/>
    </source>
</evidence>
<feature type="domain" description="Peptidase S1" evidence="18">
    <location>
        <begin position="226"/>
        <end position="462"/>
    </location>
</feature>
<dbReference type="InterPro" id="IPR036772">
    <property type="entry name" value="SRCR-like_dom_sf"/>
</dbReference>
<dbReference type="SUPFAM" id="SSF56487">
    <property type="entry name" value="SRCR-like"/>
    <property type="match status" value="1"/>
</dbReference>
<feature type="domain" description="SRCR" evidence="19">
    <location>
        <begin position="131"/>
        <end position="215"/>
    </location>
</feature>
<evidence type="ECO:0000256" key="3">
    <source>
        <dbReference type="ARBA" id="ARBA00022670"/>
    </source>
</evidence>
<dbReference type="InterPro" id="IPR018114">
    <property type="entry name" value="TRYPSIN_HIS"/>
</dbReference>
<dbReference type="GO" id="GO:0006508">
    <property type="term" value="P:proteolysis"/>
    <property type="evidence" value="ECO:0007669"/>
    <property type="project" value="UniProtKB-KW"/>
</dbReference>
<dbReference type="Gene3D" id="2.40.10.10">
    <property type="entry name" value="Trypsin-like serine proteases"/>
    <property type="match status" value="1"/>
</dbReference>
<comment type="caution">
    <text evidence="15">Lacks conserved residue(s) required for the propagation of feature annotation.</text>
</comment>
<dbReference type="GO" id="GO:0004252">
    <property type="term" value="F:serine-type endopeptidase activity"/>
    <property type="evidence" value="ECO:0007669"/>
    <property type="project" value="InterPro"/>
</dbReference>
<name>A0AAV7B9T5_ENGPU</name>
<dbReference type="InterPro" id="IPR001190">
    <property type="entry name" value="SRCR"/>
</dbReference>
<evidence type="ECO:0000256" key="12">
    <source>
        <dbReference type="ARBA" id="ARBA00056576"/>
    </source>
</evidence>
<dbReference type="PANTHER" id="PTHR24252">
    <property type="entry name" value="ACROSIN-RELATED"/>
    <property type="match status" value="1"/>
</dbReference>
<evidence type="ECO:0000256" key="1">
    <source>
        <dbReference type="ARBA" id="ARBA00004401"/>
    </source>
</evidence>
<dbReference type="AlphaFoldDB" id="A0AAV7B9T5"/>
<dbReference type="InterPro" id="IPR001314">
    <property type="entry name" value="Peptidase_S1A"/>
</dbReference>
<dbReference type="PROSITE" id="PS50287">
    <property type="entry name" value="SRCR_2"/>
    <property type="match status" value="1"/>
</dbReference>
<dbReference type="PROSITE" id="PS50240">
    <property type="entry name" value="TRYPSIN_DOM"/>
    <property type="match status" value="1"/>
</dbReference>
<evidence type="ECO:0000256" key="16">
    <source>
        <dbReference type="RuleBase" id="RU363034"/>
    </source>
</evidence>
<evidence type="ECO:0000256" key="6">
    <source>
        <dbReference type="ARBA" id="ARBA00022825"/>
    </source>
</evidence>
<dbReference type="CDD" id="cd00190">
    <property type="entry name" value="Tryp_SPc"/>
    <property type="match status" value="1"/>
</dbReference>